<evidence type="ECO:0000259" key="5">
    <source>
        <dbReference type="PROSITE" id="PS50977"/>
    </source>
</evidence>
<name>A0ABR7LBU1_9PSEU</name>
<proteinExistence type="predicted"/>
<accession>A0ABR7LBU1</accession>
<evidence type="ECO:0000256" key="3">
    <source>
        <dbReference type="ARBA" id="ARBA00023163"/>
    </source>
</evidence>
<evidence type="ECO:0000256" key="1">
    <source>
        <dbReference type="ARBA" id="ARBA00023015"/>
    </source>
</evidence>
<dbReference type="PANTHER" id="PTHR30055:SF220">
    <property type="entry name" value="TETR-FAMILY REGULATORY PROTEIN"/>
    <property type="match status" value="1"/>
</dbReference>
<dbReference type="SUPFAM" id="SSF48498">
    <property type="entry name" value="Tetracyclin repressor-like, C-terminal domain"/>
    <property type="match status" value="1"/>
</dbReference>
<evidence type="ECO:0000256" key="4">
    <source>
        <dbReference type="PROSITE-ProRule" id="PRU00335"/>
    </source>
</evidence>
<dbReference type="Pfam" id="PF13305">
    <property type="entry name" value="TetR_C_33"/>
    <property type="match status" value="1"/>
</dbReference>
<sequence length="192" mass="20127">MTPRSYHHGDLRRAVLDAAATAITEHGPAGISLRDLARRAGVSHAAPGHHFGDKAGVLTALAAEGYDLLAETLREAQQSTGQFVELGVAYVRFAVEHRAHFEVMFRPDLYHADDPAVVAARGRSGDLLVGGVGSVTDPTGPDAEVAKVAAWSIVHGFATLWLTGALPPGFGEDPESAARAVAGMLFSKEPKG</sequence>
<feature type="domain" description="HTH tetR-type" evidence="5">
    <location>
        <begin position="9"/>
        <end position="69"/>
    </location>
</feature>
<dbReference type="InterPro" id="IPR001647">
    <property type="entry name" value="HTH_TetR"/>
</dbReference>
<protein>
    <submittedName>
        <fullName evidence="6">TetR/AcrR family transcriptional regulator</fullName>
    </submittedName>
</protein>
<dbReference type="InterPro" id="IPR050109">
    <property type="entry name" value="HTH-type_TetR-like_transc_reg"/>
</dbReference>
<dbReference type="PROSITE" id="PS50977">
    <property type="entry name" value="HTH_TETR_2"/>
    <property type="match status" value="1"/>
</dbReference>
<gene>
    <name evidence="6" type="ORF">GPZ80_23735</name>
</gene>
<dbReference type="Proteomes" id="UP000734823">
    <property type="component" value="Unassembled WGS sequence"/>
</dbReference>
<evidence type="ECO:0000313" key="7">
    <source>
        <dbReference type="Proteomes" id="UP000734823"/>
    </source>
</evidence>
<keyword evidence="1" id="KW-0805">Transcription regulation</keyword>
<dbReference type="RefSeq" id="WP_187223262.1">
    <property type="nucleotide sequence ID" value="NZ_JABVED010000014.1"/>
</dbReference>
<dbReference type="PANTHER" id="PTHR30055">
    <property type="entry name" value="HTH-TYPE TRANSCRIPTIONAL REGULATOR RUTR"/>
    <property type="match status" value="1"/>
</dbReference>
<evidence type="ECO:0000313" key="6">
    <source>
        <dbReference type="EMBL" id="MBC6450176.1"/>
    </source>
</evidence>
<dbReference type="Pfam" id="PF00440">
    <property type="entry name" value="TetR_N"/>
    <property type="match status" value="1"/>
</dbReference>
<evidence type="ECO:0000256" key="2">
    <source>
        <dbReference type="ARBA" id="ARBA00023125"/>
    </source>
</evidence>
<dbReference type="PRINTS" id="PR00455">
    <property type="entry name" value="HTHTETR"/>
</dbReference>
<keyword evidence="7" id="KW-1185">Reference proteome</keyword>
<keyword evidence="2 4" id="KW-0238">DNA-binding</keyword>
<reference evidence="6 7" key="1">
    <citation type="submission" date="2020-06" db="EMBL/GenBank/DDBJ databases">
        <title>Actinokineospora xiongansis sp. nov., isolated from soil of Baiyangdian.</title>
        <authorList>
            <person name="Zhang X."/>
        </authorList>
    </citation>
    <scope>NUCLEOTIDE SEQUENCE [LARGE SCALE GENOMIC DNA]</scope>
    <source>
        <strain evidence="6 7">HBU206404</strain>
    </source>
</reference>
<dbReference type="InterPro" id="IPR025996">
    <property type="entry name" value="MT1864/Rv1816-like_C"/>
</dbReference>
<dbReference type="InterPro" id="IPR036271">
    <property type="entry name" value="Tet_transcr_reg_TetR-rel_C_sf"/>
</dbReference>
<comment type="caution">
    <text evidence="6">The sequence shown here is derived from an EMBL/GenBank/DDBJ whole genome shotgun (WGS) entry which is preliminary data.</text>
</comment>
<keyword evidence="3" id="KW-0804">Transcription</keyword>
<organism evidence="6 7">
    <name type="scientific">Actinokineospora xionganensis</name>
    <dbReference type="NCBI Taxonomy" id="2684470"/>
    <lineage>
        <taxon>Bacteria</taxon>
        <taxon>Bacillati</taxon>
        <taxon>Actinomycetota</taxon>
        <taxon>Actinomycetes</taxon>
        <taxon>Pseudonocardiales</taxon>
        <taxon>Pseudonocardiaceae</taxon>
        <taxon>Actinokineospora</taxon>
    </lineage>
</organism>
<dbReference type="SUPFAM" id="SSF46689">
    <property type="entry name" value="Homeodomain-like"/>
    <property type="match status" value="1"/>
</dbReference>
<dbReference type="EMBL" id="JABVED010000014">
    <property type="protein sequence ID" value="MBC6450176.1"/>
    <property type="molecule type" value="Genomic_DNA"/>
</dbReference>
<dbReference type="InterPro" id="IPR009057">
    <property type="entry name" value="Homeodomain-like_sf"/>
</dbReference>
<dbReference type="Gene3D" id="1.10.357.10">
    <property type="entry name" value="Tetracycline Repressor, domain 2"/>
    <property type="match status" value="1"/>
</dbReference>
<feature type="DNA-binding region" description="H-T-H motif" evidence="4">
    <location>
        <begin position="32"/>
        <end position="51"/>
    </location>
</feature>